<gene>
    <name evidence="1" type="ORF">SM757_10485</name>
</gene>
<evidence type="ECO:0000313" key="2">
    <source>
        <dbReference type="Proteomes" id="UP001293718"/>
    </source>
</evidence>
<dbReference type="EMBL" id="JAXOJX010000013">
    <property type="protein sequence ID" value="MDZ5456995.1"/>
    <property type="molecule type" value="Genomic_DNA"/>
</dbReference>
<dbReference type="InterPro" id="IPR011050">
    <property type="entry name" value="Pectin_lyase_fold/virulence"/>
</dbReference>
<protein>
    <recommendedName>
        <fullName evidence="3">Right-handed parallel beta-helix repeat-containing protein</fullName>
    </recommendedName>
</protein>
<dbReference type="Proteomes" id="UP001293718">
    <property type="component" value="Unassembled WGS sequence"/>
</dbReference>
<name>A0ABU5IEQ1_9BURK</name>
<dbReference type="RefSeq" id="WP_322465423.1">
    <property type="nucleotide sequence ID" value="NZ_JAXOJX010000013.1"/>
</dbReference>
<reference evidence="1 2" key="1">
    <citation type="submission" date="2023-11" db="EMBL/GenBank/DDBJ databases">
        <title>Draft genome of Azohydromonas lata strain H1 (DSM1123), a polyhydroxyalkanoate producer.</title>
        <authorList>
            <person name="Traversa D."/>
            <person name="D'Addabbo P."/>
            <person name="Pazzani C."/>
            <person name="Manzari C."/>
            <person name="Chiara M."/>
            <person name="Scrascia M."/>
        </authorList>
    </citation>
    <scope>NUCLEOTIDE SEQUENCE [LARGE SCALE GENOMIC DNA]</scope>
    <source>
        <strain evidence="1 2">H1</strain>
    </source>
</reference>
<evidence type="ECO:0000313" key="1">
    <source>
        <dbReference type="EMBL" id="MDZ5456995.1"/>
    </source>
</evidence>
<keyword evidence="2" id="KW-1185">Reference proteome</keyword>
<proteinExistence type="predicted"/>
<organism evidence="1 2">
    <name type="scientific">Azohydromonas lata</name>
    <dbReference type="NCBI Taxonomy" id="45677"/>
    <lineage>
        <taxon>Bacteria</taxon>
        <taxon>Pseudomonadati</taxon>
        <taxon>Pseudomonadota</taxon>
        <taxon>Betaproteobacteria</taxon>
        <taxon>Burkholderiales</taxon>
        <taxon>Sphaerotilaceae</taxon>
        <taxon>Azohydromonas</taxon>
    </lineage>
</organism>
<evidence type="ECO:0008006" key="3">
    <source>
        <dbReference type="Google" id="ProtNLM"/>
    </source>
</evidence>
<accession>A0ABU5IEQ1</accession>
<comment type="caution">
    <text evidence="1">The sequence shown here is derived from an EMBL/GenBank/DDBJ whole genome shotgun (WGS) entry which is preliminary data.</text>
</comment>
<dbReference type="SUPFAM" id="SSF51126">
    <property type="entry name" value="Pectin lyase-like"/>
    <property type="match status" value="1"/>
</dbReference>
<sequence length="687" mass="72817">MVQFETDTGIAHDVVHGPATGPGSLVATEGGLVRTLARMQAEAAAQVTEAVFRVENVEALLAMDPPARRTVVYLEGYDRPGDGGGGSLIWIPASTKAHNGGTVFCPYSNPLNGRYERAADYMNAAWFGVIGDGADYTGRIDAALDYTSTNGLPLSLPAGYHPYNGSGHAFAGRRLFIEGAGQDVTVIGLGLVSRFIDTATAKTELLLKGIQFSGGLGAFRSRFAGVNVSFKKEIRDCIFTGYTGCAIETNGADEPYWIIDKNIFTAANSTSTIGVAIGKNADGSIISRNSFLKNRIDIKLRSAGMAVILEDNDFIHFDSGNGTPRIRVWLVPETAIANIGTGCEIKGGKFGNENQVSSDYHIVYAEEAAGAYNGDMMPVLTADSAAYVAGCHVTGVKFSGNDSGHPPLIYSTTPHIRAANVSDNVLDGTQPAYLLQFRTPPGPDANNSNNIFSNNRSLDGGINVVPVRVSNGYFIGGLVDATSQFAGDYMNPLPHSAGGADRVGFSSIYTSRGVALTVLPGVDVVGITDATGENEAYTLSIQDGTGVNVLLDGTKIAVGEVAWVEMDARLSGAQPLAKLTMRVIQYGNAVHLMRQIIPGPRWNRYRFPIVFRENTTTIVLQVLNQTGAAGTVDFGRARVYHGREPAVFGRATFEQLNLAALPSVPYGLPSGSLWVDAAAGNVVKRVS</sequence>